<dbReference type="Proteomes" id="UP000008744">
    <property type="component" value="Unassembled WGS sequence"/>
</dbReference>
<name>B4GCP5_DROPE</name>
<sequence length="668" mass="72729">MLHNLRKFEIEPFVLILDEFHVKWDWHGKWKVLAIAGFNLDGSNFNYLHMKLAMVEDKIMGSEEIDDSLSMVLEAIKRHGYSNRLMGILSDGCPANLLTRVSAAREYPVLWDIVHLRKILAKYRVVDRVLSPVYNFHFTAAKWRDTEFPPVRVDFQNRIAEDLTQLKHLIARVCSYPFLPFTILNRLNSTDLELSGVAIDQHAIIPATQKPEVGGQQTAKQEIADDSFDCSNLTAAQLEQVAQLTAAANPGQSSVSVIITTPAESLLEIGNSSKGTTSKVPIRVDVGVGVPPSVGKIDMEMYQSPAAKPSVVVQTQSGTASQLIVPMEANIASHQEVPAISKSTTDNQSFRILEHVIIPSQQPGSIGSLCKQEQQQKATTAGGSAQCYWRVVAVGLRFSSFLFCRCCVDAQKPEVGGQQTADDCFDCSNLTAAQLEQVALLTAAANPGQSSVSVIITTPAESLLDIVQTLSGTAAQIVSISSTVLKGNSSKGTTSKVPIRVDVGVGVPPSVGKIDMEMYPSPQQEEHYYPQHMAAPEDKYQQSPAAKPSVVVQTQSGTASQLIVPMEANIASHQEVPAISKSTTDNQSFRILEHVIIPSQQPGSIGSLCKQEQQQKATTAGGSAQCYWRVVAVGLRFSSFLFCRCCVDAVGLRFSSFRSFHCRCFVAC</sequence>
<dbReference type="AlphaFoldDB" id="B4GCP5"/>
<reference evidence="1 2" key="1">
    <citation type="journal article" date="2007" name="Nature">
        <title>Evolution of genes and genomes on the Drosophila phylogeny.</title>
        <authorList>
            <consortium name="Drosophila 12 Genomes Consortium"/>
            <person name="Clark A.G."/>
            <person name="Eisen M.B."/>
            <person name="Smith D.R."/>
            <person name="Bergman C.M."/>
            <person name="Oliver B."/>
            <person name="Markow T.A."/>
            <person name="Kaufman T.C."/>
            <person name="Kellis M."/>
            <person name="Gelbart W."/>
            <person name="Iyer V.N."/>
            <person name="Pollard D.A."/>
            <person name="Sackton T.B."/>
            <person name="Larracuente A.M."/>
            <person name="Singh N.D."/>
            <person name="Abad J.P."/>
            <person name="Abt D.N."/>
            <person name="Adryan B."/>
            <person name="Aguade M."/>
            <person name="Akashi H."/>
            <person name="Anderson W.W."/>
            <person name="Aquadro C.F."/>
            <person name="Ardell D.H."/>
            <person name="Arguello R."/>
            <person name="Artieri C.G."/>
            <person name="Barbash D.A."/>
            <person name="Barker D."/>
            <person name="Barsanti P."/>
            <person name="Batterham P."/>
            <person name="Batzoglou S."/>
            <person name="Begun D."/>
            <person name="Bhutkar A."/>
            <person name="Blanco E."/>
            <person name="Bosak S.A."/>
            <person name="Bradley R.K."/>
            <person name="Brand A.D."/>
            <person name="Brent M.R."/>
            <person name="Brooks A.N."/>
            <person name="Brown R.H."/>
            <person name="Butlin R.K."/>
            <person name="Caggese C."/>
            <person name="Calvi B.R."/>
            <person name="Bernardo de Carvalho A."/>
            <person name="Caspi A."/>
            <person name="Castrezana S."/>
            <person name="Celniker S.E."/>
            <person name="Chang J.L."/>
            <person name="Chapple C."/>
            <person name="Chatterji S."/>
            <person name="Chinwalla A."/>
            <person name="Civetta A."/>
            <person name="Clifton S.W."/>
            <person name="Comeron J.M."/>
            <person name="Costello J.C."/>
            <person name="Coyne J.A."/>
            <person name="Daub J."/>
            <person name="David R.G."/>
            <person name="Delcher A.L."/>
            <person name="Delehaunty K."/>
            <person name="Do C.B."/>
            <person name="Ebling H."/>
            <person name="Edwards K."/>
            <person name="Eickbush T."/>
            <person name="Evans J.D."/>
            <person name="Filipski A."/>
            <person name="Findeiss S."/>
            <person name="Freyhult E."/>
            <person name="Fulton L."/>
            <person name="Fulton R."/>
            <person name="Garcia A.C."/>
            <person name="Gardiner A."/>
            <person name="Garfield D.A."/>
            <person name="Garvin B.E."/>
            <person name="Gibson G."/>
            <person name="Gilbert D."/>
            <person name="Gnerre S."/>
            <person name="Godfrey J."/>
            <person name="Good R."/>
            <person name="Gotea V."/>
            <person name="Gravely B."/>
            <person name="Greenberg A.J."/>
            <person name="Griffiths-Jones S."/>
            <person name="Gross S."/>
            <person name="Guigo R."/>
            <person name="Gustafson E.A."/>
            <person name="Haerty W."/>
            <person name="Hahn M.W."/>
            <person name="Halligan D.L."/>
            <person name="Halpern A.L."/>
            <person name="Halter G.M."/>
            <person name="Han M.V."/>
            <person name="Heger A."/>
            <person name="Hillier L."/>
            <person name="Hinrichs A.S."/>
            <person name="Holmes I."/>
            <person name="Hoskins R.A."/>
            <person name="Hubisz M.J."/>
            <person name="Hultmark D."/>
            <person name="Huntley M.A."/>
            <person name="Jaffe D.B."/>
            <person name="Jagadeeshan S."/>
            <person name="Jeck W.R."/>
            <person name="Johnson J."/>
            <person name="Jones C.D."/>
            <person name="Jordan W.C."/>
            <person name="Karpen G.H."/>
            <person name="Kataoka E."/>
            <person name="Keightley P.D."/>
            <person name="Kheradpour P."/>
            <person name="Kirkness E.F."/>
            <person name="Koerich L.B."/>
            <person name="Kristiansen K."/>
            <person name="Kudrna D."/>
            <person name="Kulathinal R.J."/>
            <person name="Kumar S."/>
            <person name="Kwok R."/>
            <person name="Lander E."/>
            <person name="Langley C.H."/>
            <person name="Lapoint R."/>
            <person name="Lazzaro B.P."/>
            <person name="Lee S.J."/>
            <person name="Levesque L."/>
            <person name="Li R."/>
            <person name="Lin C.F."/>
            <person name="Lin M.F."/>
            <person name="Lindblad-Toh K."/>
            <person name="Llopart A."/>
            <person name="Long M."/>
            <person name="Low L."/>
            <person name="Lozovsky E."/>
            <person name="Lu J."/>
            <person name="Luo M."/>
            <person name="Machado C.A."/>
            <person name="Makalowski W."/>
            <person name="Marzo M."/>
            <person name="Matsuda M."/>
            <person name="Matzkin L."/>
            <person name="McAllister B."/>
            <person name="McBride C.S."/>
            <person name="McKernan B."/>
            <person name="McKernan K."/>
            <person name="Mendez-Lago M."/>
            <person name="Minx P."/>
            <person name="Mollenhauer M.U."/>
            <person name="Montooth K."/>
            <person name="Mount S.M."/>
            <person name="Mu X."/>
            <person name="Myers E."/>
            <person name="Negre B."/>
            <person name="Newfeld S."/>
            <person name="Nielsen R."/>
            <person name="Noor M.A."/>
            <person name="O'Grady P."/>
            <person name="Pachter L."/>
            <person name="Papaceit M."/>
            <person name="Parisi M.J."/>
            <person name="Parisi M."/>
            <person name="Parts L."/>
            <person name="Pedersen J.S."/>
            <person name="Pesole G."/>
            <person name="Phillippy A.M."/>
            <person name="Ponting C.P."/>
            <person name="Pop M."/>
            <person name="Porcelli D."/>
            <person name="Powell J.R."/>
            <person name="Prohaska S."/>
            <person name="Pruitt K."/>
            <person name="Puig M."/>
            <person name="Quesneville H."/>
            <person name="Ram K.R."/>
            <person name="Rand D."/>
            <person name="Rasmussen M.D."/>
            <person name="Reed L.K."/>
            <person name="Reenan R."/>
            <person name="Reily A."/>
            <person name="Remington K.A."/>
            <person name="Rieger T.T."/>
            <person name="Ritchie M.G."/>
            <person name="Robin C."/>
            <person name="Rogers Y.H."/>
            <person name="Rohde C."/>
            <person name="Rozas J."/>
            <person name="Rubenfield M.J."/>
            <person name="Ruiz A."/>
            <person name="Russo S."/>
            <person name="Salzberg S.L."/>
            <person name="Sanchez-Gracia A."/>
            <person name="Saranga D.J."/>
            <person name="Sato H."/>
            <person name="Schaeffer S.W."/>
            <person name="Schatz M.C."/>
            <person name="Schlenke T."/>
            <person name="Schwartz R."/>
            <person name="Segarra C."/>
            <person name="Singh R.S."/>
            <person name="Sirot L."/>
            <person name="Sirota M."/>
            <person name="Sisneros N.B."/>
            <person name="Smith C.D."/>
            <person name="Smith T.F."/>
            <person name="Spieth J."/>
            <person name="Stage D.E."/>
            <person name="Stark A."/>
            <person name="Stephan W."/>
            <person name="Strausberg R.L."/>
            <person name="Strempel S."/>
            <person name="Sturgill D."/>
            <person name="Sutton G."/>
            <person name="Sutton G.G."/>
            <person name="Tao W."/>
            <person name="Teichmann S."/>
            <person name="Tobari Y.N."/>
            <person name="Tomimura Y."/>
            <person name="Tsolas J.M."/>
            <person name="Valente V.L."/>
            <person name="Venter E."/>
            <person name="Venter J.C."/>
            <person name="Vicario S."/>
            <person name="Vieira F.G."/>
            <person name="Vilella A.J."/>
            <person name="Villasante A."/>
            <person name="Walenz B."/>
            <person name="Wang J."/>
            <person name="Wasserman M."/>
            <person name="Watts T."/>
            <person name="Wilson D."/>
            <person name="Wilson R.K."/>
            <person name="Wing R.A."/>
            <person name="Wolfner M.F."/>
            <person name="Wong A."/>
            <person name="Wong G.K."/>
            <person name="Wu C.I."/>
            <person name="Wu G."/>
            <person name="Yamamoto D."/>
            <person name="Yang H.P."/>
            <person name="Yang S.P."/>
            <person name="Yorke J.A."/>
            <person name="Yoshida K."/>
            <person name="Zdobnov E."/>
            <person name="Zhang P."/>
            <person name="Zhang Y."/>
            <person name="Zimin A.V."/>
            <person name="Baldwin J."/>
            <person name="Abdouelleil A."/>
            <person name="Abdulkadir J."/>
            <person name="Abebe A."/>
            <person name="Abera B."/>
            <person name="Abreu J."/>
            <person name="Acer S.C."/>
            <person name="Aftuck L."/>
            <person name="Alexander A."/>
            <person name="An P."/>
            <person name="Anderson E."/>
            <person name="Anderson S."/>
            <person name="Arachi H."/>
            <person name="Azer M."/>
            <person name="Bachantsang P."/>
            <person name="Barry A."/>
            <person name="Bayul T."/>
            <person name="Berlin A."/>
            <person name="Bessette D."/>
            <person name="Bloom T."/>
            <person name="Blye J."/>
            <person name="Boguslavskiy L."/>
            <person name="Bonnet C."/>
            <person name="Boukhgalter B."/>
            <person name="Bourzgui I."/>
            <person name="Brown A."/>
            <person name="Cahill P."/>
            <person name="Channer S."/>
            <person name="Cheshatsang Y."/>
            <person name="Chuda L."/>
            <person name="Citroen M."/>
            <person name="Collymore A."/>
            <person name="Cooke P."/>
            <person name="Costello M."/>
            <person name="D'Aco K."/>
            <person name="Daza R."/>
            <person name="De Haan G."/>
            <person name="DeGray S."/>
            <person name="DeMaso C."/>
            <person name="Dhargay N."/>
            <person name="Dooley K."/>
            <person name="Dooley E."/>
            <person name="Doricent M."/>
            <person name="Dorje P."/>
            <person name="Dorjee K."/>
            <person name="Dupes A."/>
            <person name="Elong R."/>
            <person name="Falk J."/>
            <person name="Farina A."/>
            <person name="Faro S."/>
            <person name="Ferguson D."/>
            <person name="Fisher S."/>
            <person name="Foley C.D."/>
            <person name="Franke A."/>
            <person name="Friedrich D."/>
            <person name="Gadbois L."/>
            <person name="Gearin G."/>
            <person name="Gearin C.R."/>
            <person name="Giannoukos G."/>
            <person name="Goode T."/>
            <person name="Graham J."/>
            <person name="Grandbois E."/>
            <person name="Grewal S."/>
            <person name="Gyaltsen K."/>
            <person name="Hafez N."/>
            <person name="Hagos B."/>
            <person name="Hall J."/>
            <person name="Henson C."/>
            <person name="Hollinger A."/>
            <person name="Honan T."/>
            <person name="Huard M.D."/>
            <person name="Hughes L."/>
            <person name="Hurhula B."/>
            <person name="Husby M.E."/>
            <person name="Kamat A."/>
            <person name="Kanga B."/>
            <person name="Kashin S."/>
            <person name="Khazanovich D."/>
            <person name="Kisner P."/>
            <person name="Lance K."/>
            <person name="Lara M."/>
            <person name="Lee W."/>
            <person name="Lennon N."/>
            <person name="Letendre F."/>
            <person name="LeVine R."/>
            <person name="Lipovsky A."/>
            <person name="Liu X."/>
            <person name="Liu J."/>
            <person name="Liu S."/>
            <person name="Lokyitsang T."/>
            <person name="Lokyitsang Y."/>
            <person name="Lubonja R."/>
            <person name="Lui A."/>
            <person name="MacDonald P."/>
            <person name="Magnisalis V."/>
            <person name="Maru K."/>
            <person name="Matthews C."/>
            <person name="McCusker W."/>
            <person name="McDonough S."/>
            <person name="Mehta T."/>
            <person name="Meldrim J."/>
            <person name="Meneus L."/>
            <person name="Mihai O."/>
            <person name="Mihalev A."/>
            <person name="Mihova T."/>
            <person name="Mittelman R."/>
            <person name="Mlenga V."/>
            <person name="Montmayeur A."/>
            <person name="Mulrain L."/>
            <person name="Navidi A."/>
            <person name="Naylor J."/>
            <person name="Negash T."/>
            <person name="Nguyen T."/>
            <person name="Nguyen N."/>
            <person name="Nicol R."/>
            <person name="Norbu C."/>
            <person name="Norbu N."/>
            <person name="Novod N."/>
            <person name="O'Neill B."/>
            <person name="Osman S."/>
            <person name="Markiewicz E."/>
            <person name="Oyono O.L."/>
            <person name="Patti C."/>
            <person name="Phunkhang P."/>
            <person name="Pierre F."/>
            <person name="Priest M."/>
            <person name="Raghuraman S."/>
            <person name="Rege F."/>
            <person name="Reyes R."/>
            <person name="Rise C."/>
            <person name="Rogov P."/>
            <person name="Ross K."/>
            <person name="Ryan E."/>
            <person name="Settipalli S."/>
            <person name="Shea T."/>
            <person name="Sherpa N."/>
            <person name="Shi L."/>
            <person name="Shih D."/>
            <person name="Sparrow T."/>
            <person name="Spaulding J."/>
            <person name="Stalker J."/>
            <person name="Stange-Thomann N."/>
            <person name="Stavropoulos S."/>
            <person name="Stone C."/>
            <person name="Strader C."/>
            <person name="Tesfaye S."/>
            <person name="Thomson T."/>
            <person name="Thoulutsang Y."/>
            <person name="Thoulutsang D."/>
            <person name="Topham K."/>
            <person name="Topping I."/>
            <person name="Tsamla T."/>
            <person name="Vassiliev H."/>
            <person name="Vo A."/>
            <person name="Wangchuk T."/>
            <person name="Wangdi T."/>
            <person name="Weiand M."/>
            <person name="Wilkinson J."/>
            <person name="Wilson A."/>
            <person name="Yadav S."/>
            <person name="Young G."/>
            <person name="Yu Q."/>
            <person name="Zembek L."/>
            <person name="Zhong D."/>
            <person name="Zimmer A."/>
            <person name="Zwirko Z."/>
            <person name="Jaffe D.B."/>
            <person name="Alvarez P."/>
            <person name="Brockman W."/>
            <person name="Butler J."/>
            <person name="Chin C."/>
            <person name="Gnerre S."/>
            <person name="Grabherr M."/>
            <person name="Kleber M."/>
            <person name="Mauceli E."/>
            <person name="MacCallum I."/>
        </authorList>
    </citation>
    <scope>NUCLEOTIDE SEQUENCE [LARGE SCALE GENOMIC DNA]</scope>
    <source>
        <strain evidence="2">MSH-3 / Tucson 14011-0111.49</strain>
    </source>
</reference>
<organism evidence="2">
    <name type="scientific">Drosophila persimilis</name>
    <name type="common">Fruit fly</name>
    <dbReference type="NCBI Taxonomy" id="7234"/>
    <lineage>
        <taxon>Eukaryota</taxon>
        <taxon>Metazoa</taxon>
        <taxon>Ecdysozoa</taxon>
        <taxon>Arthropoda</taxon>
        <taxon>Hexapoda</taxon>
        <taxon>Insecta</taxon>
        <taxon>Pterygota</taxon>
        <taxon>Neoptera</taxon>
        <taxon>Endopterygota</taxon>
        <taxon>Diptera</taxon>
        <taxon>Brachycera</taxon>
        <taxon>Muscomorpha</taxon>
        <taxon>Ephydroidea</taxon>
        <taxon>Drosophilidae</taxon>
        <taxon>Drosophila</taxon>
        <taxon>Sophophora</taxon>
    </lineage>
</organism>
<dbReference type="HOGENOM" id="CLU_411194_0_0_1"/>
<proteinExistence type="predicted"/>
<evidence type="ECO:0000313" key="1">
    <source>
        <dbReference type="EMBL" id="EDW31493.1"/>
    </source>
</evidence>
<dbReference type="OrthoDB" id="10559946at2759"/>
<evidence type="ECO:0000313" key="2">
    <source>
        <dbReference type="Proteomes" id="UP000008744"/>
    </source>
</evidence>
<accession>B4GCP5</accession>
<dbReference type="EMBL" id="CH479181">
    <property type="protein sequence ID" value="EDW31493.1"/>
    <property type="molecule type" value="Genomic_DNA"/>
</dbReference>
<keyword evidence="2" id="KW-1185">Reference proteome</keyword>
<protein>
    <submittedName>
        <fullName evidence="1">GL10935</fullName>
    </submittedName>
</protein>
<gene>
    <name evidence="1" type="primary">Dper\GL10935</name>
    <name evidence="1" type="ORF">Dper_GL10935</name>
</gene>